<comment type="caution">
    <text evidence="6">The sequence shown here is derived from an EMBL/GenBank/DDBJ whole genome shotgun (WGS) entry which is preliminary data.</text>
</comment>
<keyword evidence="7" id="KW-1185">Reference proteome</keyword>
<dbReference type="AlphaFoldDB" id="A0A1X0NWF0"/>
<comment type="similarity">
    <text evidence="2">Belongs to the ELOF1 family.</text>
</comment>
<feature type="region of interest" description="Disordered" evidence="5">
    <location>
        <begin position="141"/>
        <end position="161"/>
    </location>
</feature>
<organism evidence="6 7">
    <name type="scientific">Trypanosoma theileri</name>
    <dbReference type="NCBI Taxonomy" id="67003"/>
    <lineage>
        <taxon>Eukaryota</taxon>
        <taxon>Discoba</taxon>
        <taxon>Euglenozoa</taxon>
        <taxon>Kinetoplastea</taxon>
        <taxon>Metakinetoplastina</taxon>
        <taxon>Trypanosomatida</taxon>
        <taxon>Trypanosomatidae</taxon>
        <taxon>Trypanosoma</taxon>
    </lineage>
</organism>
<gene>
    <name evidence="6" type="ORF">TM35_000142130</name>
</gene>
<dbReference type="VEuPathDB" id="TriTrypDB:TM35_000142130"/>
<feature type="compositionally biased region" description="Basic and acidic residues" evidence="5">
    <location>
        <begin position="189"/>
        <end position="203"/>
    </location>
</feature>
<dbReference type="GO" id="GO:0005634">
    <property type="term" value="C:nucleus"/>
    <property type="evidence" value="ECO:0007669"/>
    <property type="project" value="UniProtKB-SubCell"/>
</dbReference>
<feature type="compositionally biased region" description="Polar residues" evidence="5">
    <location>
        <begin position="18"/>
        <end position="27"/>
    </location>
</feature>
<evidence type="ECO:0000256" key="1">
    <source>
        <dbReference type="ARBA" id="ARBA00004123"/>
    </source>
</evidence>
<dbReference type="OrthoDB" id="273278at2759"/>
<dbReference type="SUPFAM" id="SSF57783">
    <property type="entry name" value="Zinc beta-ribbon"/>
    <property type="match status" value="1"/>
</dbReference>
<dbReference type="RefSeq" id="XP_028883068.1">
    <property type="nucleotide sequence ID" value="XM_029025658.1"/>
</dbReference>
<sequence length="233" mass="25678">MNSGEGSNANGGGSSTSAPRLSRNSRSFMHKKLQKGSKKEDGEKNKYQKAAAAKYQRSLQCLTTFDCPVCRMSNSVRVDLNTKEREAVVRCTYCMSLRPRPVDLPYPYTTPFVPKLENRADVFFKFNELYRGIEKKVHSSVNNIPTTGEGNDDDDDEVLDSGVYTGDGVLAISSNILATAASTSAPENMGDKMAEAEMNKDGEEKEEEEEAEEKDDEGEVADVHAFFGDSDED</sequence>
<evidence type="ECO:0000256" key="4">
    <source>
        <dbReference type="ARBA" id="ARBA00023242"/>
    </source>
</evidence>
<dbReference type="InterPro" id="IPR007808">
    <property type="entry name" value="Elf1"/>
</dbReference>
<name>A0A1X0NWF0_9TRYP</name>
<feature type="region of interest" description="Disordered" evidence="5">
    <location>
        <begin position="182"/>
        <end position="233"/>
    </location>
</feature>
<comment type="subcellular location">
    <subcellularLocation>
        <location evidence="1">Nucleus</location>
    </subcellularLocation>
</comment>
<keyword evidence="3" id="KW-0862">Zinc</keyword>
<feature type="region of interest" description="Disordered" evidence="5">
    <location>
        <begin position="1"/>
        <end position="45"/>
    </location>
</feature>
<dbReference type="InterPro" id="IPR038567">
    <property type="entry name" value="T_Elf1_sf"/>
</dbReference>
<keyword evidence="4" id="KW-0539">Nucleus</keyword>
<dbReference type="EMBL" id="NBCO01000014">
    <property type="protein sequence ID" value="ORC89002.1"/>
    <property type="molecule type" value="Genomic_DNA"/>
</dbReference>
<dbReference type="GeneID" id="39985438"/>
<feature type="compositionally biased region" description="Acidic residues" evidence="5">
    <location>
        <begin position="204"/>
        <end position="220"/>
    </location>
</feature>
<dbReference type="FunFam" id="2.20.25.190:FF:000003">
    <property type="entry name" value="Transcription elongation factor 1 homolog"/>
    <property type="match status" value="1"/>
</dbReference>
<dbReference type="Proteomes" id="UP000192257">
    <property type="component" value="Unassembled WGS sequence"/>
</dbReference>
<dbReference type="Gene3D" id="2.20.25.190">
    <property type="match status" value="1"/>
</dbReference>
<evidence type="ECO:0000256" key="5">
    <source>
        <dbReference type="SAM" id="MobiDB-lite"/>
    </source>
</evidence>
<accession>A0A1X0NWF0</accession>
<proteinExistence type="inferred from homology"/>
<feature type="compositionally biased region" description="Acidic residues" evidence="5">
    <location>
        <begin position="150"/>
        <end position="159"/>
    </location>
</feature>
<reference evidence="6 7" key="1">
    <citation type="submission" date="2017-03" db="EMBL/GenBank/DDBJ databases">
        <title>An alternative strategy for trypanosome survival in the mammalian bloodstream revealed through genome and transcriptome analysis of the ubiquitous bovine parasite Trypanosoma (Megatrypanum) theileri.</title>
        <authorList>
            <person name="Kelly S."/>
            <person name="Ivens A."/>
            <person name="Mott A."/>
            <person name="O'Neill E."/>
            <person name="Emms D."/>
            <person name="Macleod O."/>
            <person name="Voorheis P."/>
            <person name="Matthews J."/>
            <person name="Matthews K."/>
            <person name="Carrington M."/>
        </authorList>
    </citation>
    <scope>NUCLEOTIDE SEQUENCE [LARGE SCALE GENOMIC DNA]</scope>
    <source>
        <strain evidence="6">Edinburgh</strain>
    </source>
</reference>
<evidence type="ECO:0000256" key="3">
    <source>
        <dbReference type="ARBA" id="ARBA00022833"/>
    </source>
</evidence>
<evidence type="ECO:0000256" key="2">
    <source>
        <dbReference type="ARBA" id="ARBA00009730"/>
    </source>
</evidence>
<evidence type="ECO:0000313" key="7">
    <source>
        <dbReference type="Proteomes" id="UP000192257"/>
    </source>
</evidence>
<evidence type="ECO:0000313" key="6">
    <source>
        <dbReference type="EMBL" id="ORC89002.1"/>
    </source>
</evidence>
<dbReference type="Pfam" id="PF05129">
    <property type="entry name" value="Zn_ribbon_Elf1"/>
    <property type="match status" value="1"/>
</dbReference>
<protein>
    <submittedName>
        <fullName evidence="6">RNA editing complex protein MP90</fullName>
    </submittedName>
</protein>